<dbReference type="VEuPathDB" id="FungiDB:AeMF1_003088"/>
<evidence type="ECO:0000313" key="2">
    <source>
        <dbReference type="EMBL" id="KAF0723129.1"/>
    </source>
</evidence>
<feature type="region of interest" description="Disordered" evidence="1">
    <location>
        <begin position="195"/>
        <end position="219"/>
    </location>
</feature>
<accession>A0A6G0W8I4</accession>
<dbReference type="AlphaFoldDB" id="A0A6G0W8I4"/>
<name>A0A6G0W8I4_9STRA</name>
<evidence type="ECO:0000256" key="1">
    <source>
        <dbReference type="SAM" id="MobiDB-lite"/>
    </source>
</evidence>
<gene>
    <name evidence="2" type="ORF">Ae201684_017876</name>
</gene>
<keyword evidence="3" id="KW-1185">Reference proteome</keyword>
<protein>
    <submittedName>
        <fullName evidence="2">Uncharacterized protein</fullName>
    </submittedName>
</protein>
<evidence type="ECO:0000313" key="3">
    <source>
        <dbReference type="Proteomes" id="UP000481153"/>
    </source>
</evidence>
<dbReference type="Proteomes" id="UP000481153">
    <property type="component" value="Unassembled WGS sequence"/>
</dbReference>
<proteinExistence type="predicted"/>
<comment type="caution">
    <text evidence="2">The sequence shown here is derived from an EMBL/GenBank/DDBJ whole genome shotgun (WGS) entry which is preliminary data.</text>
</comment>
<reference evidence="2 3" key="1">
    <citation type="submission" date="2019-07" db="EMBL/GenBank/DDBJ databases">
        <title>Genomics analysis of Aphanomyces spp. identifies a new class of oomycete effector associated with host adaptation.</title>
        <authorList>
            <person name="Gaulin E."/>
        </authorList>
    </citation>
    <scope>NUCLEOTIDE SEQUENCE [LARGE SCALE GENOMIC DNA]</scope>
    <source>
        <strain evidence="2 3">ATCC 201684</strain>
    </source>
</reference>
<dbReference type="EMBL" id="VJMJ01000314">
    <property type="protein sequence ID" value="KAF0723129.1"/>
    <property type="molecule type" value="Genomic_DNA"/>
</dbReference>
<organism evidence="2 3">
    <name type="scientific">Aphanomyces euteiches</name>
    <dbReference type="NCBI Taxonomy" id="100861"/>
    <lineage>
        <taxon>Eukaryota</taxon>
        <taxon>Sar</taxon>
        <taxon>Stramenopiles</taxon>
        <taxon>Oomycota</taxon>
        <taxon>Saprolegniomycetes</taxon>
        <taxon>Saprolegniales</taxon>
        <taxon>Verrucalvaceae</taxon>
        <taxon>Aphanomyces</taxon>
    </lineage>
</organism>
<sequence>MNSTSCRVEAPPLRARKRMSKVAPEENFIHTTLHKWSQVLDQATSSSPNHVDALYNQFINKTELPQRTQTAIALDIVAQTLHRVLPTMPIADAVMDTLLNAVYVDFDPEMNPLDHAMYVEVPSPPPPKLLSNVGLEDMAKQWNELVLQRLPHKCSKTEAAAVLATCLDVLPTEIQGQLGQVLANKLEFAQQSAKKDTEVCDSNDAAFDPGQESDREPIESNQDHFVQELRQVYHLLSINNPRAKRSARRRINTLLSAIDPQDEQIDDEDSSDHDELMRLATHFAEHDPGWLVNAGLF</sequence>